<comment type="caution">
    <text evidence="1">The sequence shown here is derived from an EMBL/GenBank/DDBJ whole genome shotgun (WGS) entry which is preliminary data.</text>
</comment>
<dbReference type="PRINTS" id="PR00411">
    <property type="entry name" value="PNDRDTASEI"/>
</dbReference>
<dbReference type="Proteomes" id="UP000238034">
    <property type="component" value="Unassembled WGS sequence"/>
</dbReference>
<dbReference type="AlphaFoldDB" id="A0A2T0U4B6"/>
<dbReference type="OrthoDB" id="833207at2"/>
<name>A0A2T0U4B6_9SPHI</name>
<protein>
    <submittedName>
        <fullName evidence="1">Phytoene dehydrogenase-like protein</fullName>
    </submittedName>
</protein>
<sequence>MTEKASSRDYDAVVVGAGPNGLAAAITLRQSGLSVLLIEGKSEIGGGMRSAELTLPGFLHDICSAVHPMAARSPFFRSIPLADHGLSFVTPEVAAAHPFDEGHAAALHTSIEKTAATLGKDGPAYTRLMNSVCEAWPLIAKDALGPLHFPSRPFTMAGFGIKALPSAWSLAKMFSQKEARGLWGGMAAHSIQPLTNLSTSAIGLVLMANGHLGGWPIPVGGSVAIANAMTSYYLSLGGEIQTDFQVSSLEQLPSARTVLFDVTPRQLLKIAGHKFSSIYKWQMERYRYGMGVFKIDWALDGPVPFTAEECRRAGTIHLGNTIEEIAAGEKRSHEGKIVDKPFVLMAQQSLFDPSRAPEGKHTVWAYCHVPHGSNVDMTAAIENQVERFAPGFKDRILAKHTMNASEMEAYNPNYIGGDINGGIQDVRQLFTRPVLRRSPYTTSARGIYICSSSTPPGGGVHGMCGYHAAKKALKDMFNLEAPTI</sequence>
<organism evidence="1 2">
    <name type="scientific">Arcticibacter pallidicorallinus</name>
    <dbReference type="NCBI Taxonomy" id="1259464"/>
    <lineage>
        <taxon>Bacteria</taxon>
        <taxon>Pseudomonadati</taxon>
        <taxon>Bacteroidota</taxon>
        <taxon>Sphingobacteriia</taxon>
        <taxon>Sphingobacteriales</taxon>
        <taxon>Sphingobacteriaceae</taxon>
        <taxon>Arcticibacter</taxon>
    </lineage>
</organism>
<dbReference type="RefSeq" id="WP_106293156.1">
    <property type="nucleotide sequence ID" value="NZ_PVTH01000005.1"/>
</dbReference>
<keyword evidence="2" id="KW-1185">Reference proteome</keyword>
<evidence type="ECO:0000313" key="2">
    <source>
        <dbReference type="Proteomes" id="UP000238034"/>
    </source>
</evidence>
<dbReference type="PANTHER" id="PTHR10668:SF105">
    <property type="entry name" value="DEHYDROGENASE-RELATED"/>
    <property type="match status" value="1"/>
</dbReference>
<gene>
    <name evidence="1" type="ORF">B0I27_105210</name>
</gene>
<evidence type="ECO:0000313" key="1">
    <source>
        <dbReference type="EMBL" id="PRY52742.1"/>
    </source>
</evidence>
<reference evidence="1 2" key="1">
    <citation type="submission" date="2018-03" db="EMBL/GenBank/DDBJ databases">
        <title>Genomic Encyclopedia of Type Strains, Phase III (KMG-III): the genomes of soil and plant-associated and newly described type strains.</title>
        <authorList>
            <person name="Whitman W."/>
        </authorList>
    </citation>
    <scope>NUCLEOTIDE SEQUENCE [LARGE SCALE GENOMIC DNA]</scope>
    <source>
        <strain evidence="1 2">CGMCC 1.9313</strain>
    </source>
</reference>
<proteinExistence type="predicted"/>
<dbReference type="EMBL" id="PVTH01000005">
    <property type="protein sequence ID" value="PRY52742.1"/>
    <property type="molecule type" value="Genomic_DNA"/>
</dbReference>
<dbReference type="SUPFAM" id="SSF51905">
    <property type="entry name" value="FAD/NAD(P)-binding domain"/>
    <property type="match status" value="1"/>
</dbReference>
<dbReference type="Gene3D" id="3.50.50.60">
    <property type="entry name" value="FAD/NAD(P)-binding domain"/>
    <property type="match status" value="2"/>
</dbReference>
<dbReference type="Gene3D" id="3.90.660.50">
    <property type="match status" value="1"/>
</dbReference>
<accession>A0A2T0U4B6</accession>
<dbReference type="Pfam" id="PF13450">
    <property type="entry name" value="NAD_binding_8"/>
    <property type="match status" value="1"/>
</dbReference>
<dbReference type="InterPro" id="IPR036188">
    <property type="entry name" value="FAD/NAD-bd_sf"/>
</dbReference>
<dbReference type="PANTHER" id="PTHR10668">
    <property type="entry name" value="PHYTOENE DEHYDROGENASE"/>
    <property type="match status" value="1"/>
</dbReference>